<dbReference type="AlphaFoldDB" id="A0A7I8KNK8"/>
<feature type="chain" id="PRO_5045020033" evidence="1">
    <location>
        <begin position="22"/>
        <end position="72"/>
    </location>
</feature>
<gene>
    <name evidence="2" type="ORF">SI7747_07009049</name>
    <name evidence="3" type="ORF">SI8410_07009742</name>
</gene>
<sequence length="72" mass="7844">MNWRGVFFVLLLVVGEAPVWARWERWRRLEGTGQRGETLPAARLDAGGGGGGNMVYGASARRVPQGANPLHN</sequence>
<accession>A0A7I8KNK8</accession>
<dbReference type="OrthoDB" id="663321at2759"/>
<dbReference type="EMBL" id="LR746270">
    <property type="protein sequence ID" value="CAA7399072.1"/>
    <property type="molecule type" value="Genomic_DNA"/>
</dbReference>
<evidence type="ECO:0000313" key="3">
    <source>
        <dbReference type="EMBL" id="CAA7399072.1"/>
    </source>
</evidence>
<evidence type="ECO:0000313" key="4">
    <source>
        <dbReference type="Proteomes" id="UP000663760"/>
    </source>
</evidence>
<reference evidence="3" key="1">
    <citation type="submission" date="2020-02" db="EMBL/GenBank/DDBJ databases">
        <authorList>
            <person name="Scholz U."/>
            <person name="Mascher M."/>
            <person name="Fiebig A."/>
        </authorList>
    </citation>
    <scope>NUCLEOTIDE SEQUENCE</scope>
</reference>
<name>A0A7I8KNK8_SPIIN</name>
<feature type="signal peptide" evidence="1">
    <location>
        <begin position="1"/>
        <end position="21"/>
    </location>
</feature>
<protein>
    <submittedName>
        <fullName evidence="3">Uncharacterized protein</fullName>
    </submittedName>
</protein>
<keyword evidence="4" id="KW-1185">Reference proteome</keyword>
<dbReference type="Proteomes" id="UP000663760">
    <property type="component" value="Chromosome 7"/>
</dbReference>
<proteinExistence type="predicted"/>
<dbReference type="EMBL" id="LR743594">
    <property type="protein sequence ID" value="CAA2623101.1"/>
    <property type="molecule type" value="Genomic_DNA"/>
</dbReference>
<organism evidence="3 4">
    <name type="scientific">Spirodela intermedia</name>
    <name type="common">Intermediate duckweed</name>
    <dbReference type="NCBI Taxonomy" id="51605"/>
    <lineage>
        <taxon>Eukaryota</taxon>
        <taxon>Viridiplantae</taxon>
        <taxon>Streptophyta</taxon>
        <taxon>Embryophyta</taxon>
        <taxon>Tracheophyta</taxon>
        <taxon>Spermatophyta</taxon>
        <taxon>Magnoliopsida</taxon>
        <taxon>Liliopsida</taxon>
        <taxon>Araceae</taxon>
        <taxon>Lemnoideae</taxon>
        <taxon>Spirodela</taxon>
    </lineage>
</organism>
<evidence type="ECO:0000313" key="2">
    <source>
        <dbReference type="EMBL" id="CAA2623101.1"/>
    </source>
</evidence>
<keyword evidence="1" id="KW-0732">Signal</keyword>
<evidence type="ECO:0000256" key="1">
    <source>
        <dbReference type="SAM" id="SignalP"/>
    </source>
</evidence>